<reference evidence="2" key="2">
    <citation type="submission" date="2021-01" db="EMBL/GenBank/DDBJ databases">
        <authorList>
            <person name="Lovell J.T."/>
            <person name="Bentley N."/>
            <person name="Bhattarai G."/>
            <person name="Jenkins J.W."/>
            <person name="Sreedasyam A."/>
            <person name="Alarcon Y."/>
            <person name="Bock C."/>
            <person name="Boston L."/>
            <person name="Carlson J."/>
            <person name="Cervantes K."/>
            <person name="Clermont K."/>
            <person name="Krom N."/>
            <person name="Kubenka K."/>
            <person name="Mamidi S."/>
            <person name="Mattison C."/>
            <person name="Monteros M."/>
            <person name="Pisani C."/>
            <person name="Plott C."/>
            <person name="Rajasekar S."/>
            <person name="Rhein H.S."/>
            <person name="Rohla C."/>
            <person name="Song M."/>
            <person name="Hilaire R.S."/>
            <person name="Shu S."/>
            <person name="Wells L."/>
            <person name="Wang X."/>
            <person name="Webber J."/>
            <person name="Heerema R.J."/>
            <person name="Klein P."/>
            <person name="Conner P."/>
            <person name="Grauke L."/>
            <person name="Grimwood J."/>
            <person name="Schmutz J."/>
            <person name="Randall J.J."/>
        </authorList>
    </citation>
    <scope>NUCLEOTIDE SEQUENCE</scope>
    <source>
        <tissue evidence="2">Leaf</tissue>
    </source>
</reference>
<dbReference type="Proteomes" id="UP000811609">
    <property type="component" value="Chromosome 3"/>
</dbReference>
<dbReference type="PANTHER" id="PTHR35497">
    <property type="entry name" value="ACYL-UDP-N-ACETYLGLUCOSAMINE O-ACYLTRANSFERASE"/>
    <property type="match status" value="1"/>
</dbReference>
<organism evidence="1 3">
    <name type="scientific">Carya illinoinensis</name>
    <name type="common">Pecan</name>
    <dbReference type="NCBI Taxonomy" id="32201"/>
    <lineage>
        <taxon>Eukaryota</taxon>
        <taxon>Viridiplantae</taxon>
        <taxon>Streptophyta</taxon>
        <taxon>Embryophyta</taxon>
        <taxon>Tracheophyta</taxon>
        <taxon>Spermatophyta</taxon>
        <taxon>Magnoliopsida</taxon>
        <taxon>eudicotyledons</taxon>
        <taxon>Gunneridae</taxon>
        <taxon>Pentapetalae</taxon>
        <taxon>rosids</taxon>
        <taxon>fabids</taxon>
        <taxon>Fagales</taxon>
        <taxon>Juglandaceae</taxon>
        <taxon>Carya</taxon>
    </lineage>
</organism>
<dbReference type="AlphaFoldDB" id="A0A8T1R4M9"/>
<reference evidence="1" key="1">
    <citation type="submission" date="2020-12" db="EMBL/GenBank/DDBJ databases">
        <title>WGS assembly of Carya illinoinensis cv. Pawnee.</title>
        <authorList>
            <person name="Platts A."/>
            <person name="Shu S."/>
            <person name="Wright S."/>
            <person name="Barry K."/>
            <person name="Edger P."/>
            <person name="Pires J.C."/>
            <person name="Schmutz J."/>
        </authorList>
    </citation>
    <scope>NUCLEOTIDE SEQUENCE</scope>
    <source>
        <tissue evidence="1">Leaf</tissue>
    </source>
</reference>
<evidence type="ECO:0000313" key="2">
    <source>
        <dbReference type="EMBL" id="KAG6722577.1"/>
    </source>
</evidence>
<dbReference type="EMBL" id="CM031827">
    <property type="protein sequence ID" value="KAG6722577.1"/>
    <property type="molecule type" value="Genomic_DNA"/>
</dbReference>
<accession>A0A8T1R4M9</accession>
<comment type="caution">
    <text evidence="1">The sequence shown here is derived from an EMBL/GenBank/DDBJ whole genome shotgun (WGS) entry which is preliminary data.</text>
</comment>
<sequence>MAGKWEVGFPKTSSCSLREQAARSILRNVRTQGHTYVDLREDGKRFVFFCTLCLAPCYSDTILFDHLKGNLHAERLSTAKVTLLGPNPWPFNDGVLFFDNPVESDKELGALNGNKSRFLELPNNGDNLAIVRYDENSKTTSNGHAGVRLDTKISSCDEILNSDGGNACVIISGVRIWDEISDIEVQEVGCGKIAARFREKDKVSNGVCRIWCEWLGKKTTGNEDSLEVPEHDFAIVTFRYNADIGSKELFDRVKPLLLSSPPESECVEGASRKRMKSFSDPEDISEFFNNQYASSGEDSPVSNVASSRLLLAHYDDQLLHKRFISSKAMRRELRQQQRVAAERMCDICQHKMLPGKDVSALMNVKTGRLVCSSRNVHGAFHVFHTSCIIHWLLFCEYEIITKELVSPKLRRRRSKRNNAAKCEDIGKDGEVKATGREIYSVFCPECQGTGKIIEGDELERPPISLSEMFKYKLKVIDARKAWMKSPEVLENCSTGFHFPSQSGDITQEKVKPLKFLRFYESDV</sequence>
<dbReference type="EMBL" id="CM031811">
    <property type="protein sequence ID" value="KAG6661469.1"/>
    <property type="molecule type" value="Genomic_DNA"/>
</dbReference>
<proteinExistence type="predicted"/>
<keyword evidence="3" id="KW-1185">Reference proteome</keyword>
<dbReference type="Proteomes" id="UP000811246">
    <property type="component" value="Chromosome 3"/>
</dbReference>
<dbReference type="EMBL" id="CM031827">
    <property type="protein sequence ID" value="KAG6722578.1"/>
    <property type="molecule type" value="Genomic_DNA"/>
</dbReference>
<evidence type="ECO:0008006" key="4">
    <source>
        <dbReference type="Google" id="ProtNLM"/>
    </source>
</evidence>
<gene>
    <name evidence="1" type="ORF">CIPAW_03G175600</name>
    <name evidence="2" type="ORF">I3842_03G167600</name>
</gene>
<evidence type="ECO:0000313" key="3">
    <source>
        <dbReference type="Proteomes" id="UP000811609"/>
    </source>
</evidence>
<name>A0A8T1R4M9_CARIL</name>
<protein>
    <recommendedName>
        <fullName evidence="4">C2H2-type domain-containing protein</fullName>
    </recommendedName>
</protein>
<dbReference type="PANTHER" id="PTHR35497:SF1">
    <property type="entry name" value="ACYL-UDP-N-ACETYLGLUCOSAMINE O-ACYLTRANSFERASE"/>
    <property type="match status" value="1"/>
</dbReference>
<evidence type="ECO:0000313" key="1">
    <source>
        <dbReference type="EMBL" id="KAG6661469.1"/>
    </source>
</evidence>